<evidence type="ECO:0000313" key="4">
    <source>
        <dbReference type="Proteomes" id="UP000467700"/>
    </source>
</evidence>
<comment type="caution">
    <text evidence="3">The sequence shown here is derived from an EMBL/GenBank/DDBJ whole genome shotgun (WGS) entry which is preliminary data.</text>
</comment>
<reference evidence="3 4" key="1">
    <citation type="submission" date="2020-01" db="EMBL/GenBank/DDBJ databases">
        <authorList>
            <person name="Gupta K D."/>
        </authorList>
    </citation>
    <scope>NUCLEOTIDE SEQUENCE [LARGE SCALE GENOMIC DNA]</scope>
</reference>
<name>A0A8S0VT90_CYCAE</name>
<feature type="compositionally biased region" description="Low complexity" evidence="1">
    <location>
        <begin position="369"/>
        <end position="380"/>
    </location>
</feature>
<keyword evidence="4" id="KW-1185">Reference proteome</keyword>
<dbReference type="OrthoDB" id="3200163at2759"/>
<dbReference type="InterPro" id="IPR029058">
    <property type="entry name" value="AB_hydrolase_fold"/>
</dbReference>
<dbReference type="AlphaFoldDB" id="A0A8S0VT90"/>
<evidence type="ECO:0000256" key="1">
    <source>
        <dbReference type="SAM" id="MobiDB-lite"/>
    </source>
</evidence>
<organism evidence="3 4">
    <name type="scientific">Cyclocybe aegerita</name>
    <name type="common">Black poplar mushroom</name>
    <name type="synonym">Agrocybe aegerita</name>
    <dbReference type="NCBI Taxonomy" id="1973307"/>
    <lineage>
        <taxon>Eukaryota</taxon>
        <taxon>Fungi</taxon>
        <taxon>Dikarya</taxon>
        <taxon>Basidiomycota</taxon>
        <taxon>Agaricomycotina</taxon>
        <taxon>Agaricomycetes</taxon>
        <taxon>Agaricomycetidae</taxon>
        <taxon>Agaricales</taxon>
        <taxon>Agaricineae</taxon>
        <taxon>Bolbitiaceae</taxon>
        <taxon>Cyclocybe</taxon>
    </lineage>
</organism>
<feature type="region of interest" description="Disordered" evidence="1">
    <location>
        <begin position="628"/>
        <end position="658"/>
    </location>
</feature>
<dbReference type="Gene3D" id="3.40.50.1820">
    <property type="entry name" value="alpha/beta hydrolase"/>
    <property type="match status" value="1"/>
</dbReference>
<dbReference type="InterPro" id="IPR002018">
    <property type="entry name" value="CarbesteraseB"/>
</dbReference>
<dbReference type="EMBL" id="CACVBS010000068">
    <property type="protein sequence ID" value="CAA7268349.1"/>
    <property type="molecule type" value="Genomic_DNA"/>
</dbReference>
<protein>
    <recommendedName>
        <fullName evidence="2">Carboxylesterase type B domain-containing protein</fullName>
    </recommendedName>
</protein>
<accession>A0A8S0VT90</accession>
<feature type="domain" description="Carboxylesterase type B" evidence="2">
    <location>
        <begin position="22"/>
        <end position="258"/>
    </location>
</feature>
<feature type="region of interest" description="Disordered" evidence="1">
    <location>
        <begin position="327"/>
        <end position="383"/>
    </location>
</feature>
<sequence>MPVPTQEAQPHVVLHHRGLETTFRGIEHRLSEDKARIHQFRGIKYASIPARFRQSQLFSSYAPITDATSYGPICPQKRPSKSIEETLFGIPREEIPTQKLKQDEFECLNLNITSPAGLIPYHSRVPVMLWVHGGGERGSGSQWYYDPGAIVRKSIVDHKPVIFVTFNYRIGILGFAASPIIREDNRAAGEEGTGNYGLRDQRKALEWLHHNIAEFGGDPNNITLAGNGSGAAAIVCHLLSRLNETRPLFHRAIIQSPVFEPTLPDVSSAGWHLSRVMSALQVSSIEKFRHIDVEKLIGLGLNLGAVDDGVFFRDDWQSYFAPETAHAHHHHRQDHLQAGHGGRRTGRSSSSPRNMRSRSRTPRLDPHSTTRSHTSPTQQQYQHPAHLQPLIIGDTSADSFLWAMPISYWTSSGVVRRLKAICQSLSKTSGIQRAYDIGSHIPDEEIIDRVLELVGDARVAWPTHCVAEAAKRERASAAIASGSGLGSGTGVWRYVFDQEGSLRGIPHYGADLMYLFDNVPLPASAYTFAGGGGYDAFWDGPFDVDDEEELKENVASCVAGVPHLGGDIDIDFCLSTADFSKPPTIASISSSSSLAGLTPRVLPNVHRPSPLANGSGYEHDLTRALSPTLSPSLSPSLAHHRNSHSSSTSVDTVSSTSHDSDWLTSIVDVYSYARVRDTMQERWIAFAHGEVPWRADKVFVFGPEGETGERSQEIFDGRRRRQLWREALEPLGPALVQKVGVELSRGPASGADRR</sequence>
<dbReference type="InterPro" id="IPR050309">
    <property type="entry name" value="Type-B_Carboxylest/Lipase"/>
</dbReference>
<feature type="compositionally biased region" description="Low complexity" evidence="1">
    <location>
        <begin position="644"/>
        <end position="657"/>
    </location>
</feature>
<dbReference type="SUPFAM" id="SSF53474">
    <property type="entry name" value="alpha/beta-Hydrolases"/>
    <property type="match status" value="1"/>
</dbReference>
<evidence type="ECO:0000259" key="2">
    <source>
        <dbReference type="Pfam" id="PF00135"/>
    </source>
</evidence>
<dbReference type="Proteomes" id="UP000467700">
    <property type="component" value="Unassembled WGS sequence"/>
</dbReference>
<dbReference type="Pfam" id="PF00135">
    <property type="entry name" value="COesterase"/>
    <property type="match status" value="1"/>
</dbReference>
<proteinExistence type="predicted"/>
<dbReference type="PANTHER" id="PTHR11559">
    <property type="entry name" value="CARBOXYLESTERASE"/>
    <property type="match status" value="1"/>
</dbReference>
<gene>
    <name evidence="3" type="ORF">AAE3_LOCUS10663</name>
</gene>
<feature type="compositionally biased region" description="Low complexity" evidence="1">
    <location>
        <begin position="628"/>
        <end position="637"/>
    </location>
</feature>
<evidence type="ECO:0000313" key="3">
    <source>
        <dbReference type="EMBL" id="CAA7268349.1"/>
    </source>
</evidence>